<dbReference type="EMBL" id="JAUKTV010000003">
    <property type="protein sequence ID" value="KAK0742574.1"/>
    <property type="molecule type" value="Genomic_DNA"/>
</dbReference>
<dbReference type="PANTHER" id="PTHR37315:SF1">
    <property type="entry name" value="UPF0311 PROTEIN BLR7842"/>
    <property type="match status" value="1"/>
</dbReference>
<evidence type="ECO:0000313" key="2">
    <source>
        <dbReference type="EMBL" id="KAK0742574.1"/>
    </source>
</evidence>
<dbReference type="InterPro" id="IPR020915">
    <property type="entry name" value="UPF0311"/>
</dbReference>
<accession>A0AA40K1H9</accession>
<evidence type="ECO:0000313" key="3">
    <source>
        <dbReference type="Proteomes" id="UP001172159"/>
    </source>
</evidence>
<comment type="caution">
    <text evidence="2">The sequence shown here is derived from an EMBL/GenBank/DDBJ whole genome shotgun (WGS) entry which is preliminary data.</text>
</comment>
<organism evidence="2 3">
    <name type="scientific">Apiosordaria backusii</name>
    <dbReference type="NCBI Taxonomy" id="314023"/>
    <lineage>
        <taxon>Eukaryota</taxon>
        <taxon>Fungi</taxon>
        <taxon>Dikarya</taxon>
        <taxon>Ascomycota</taxon>
        <taxon>Pezizomycotina</taxon>
        <taxon>Sordariomycetes</taxon>
        <taxon>Sordariomycetidae</taxon>
        <taxon>Sordariales</taxon>
        <taxon>Lasiosphaeriaceae</taxon>
        <taxon>Apiosordaria</taxon>
    </lineage>
</organism>
<name>A0AA40K1H9_9PEZI</name>
<protein>
    <submittedName>
        <fullName evidence="2">Uncharacterized protein</fullName>
    </submittedName>
</protein>
<keyword evidence="3" id="KW-1185">Reference proteome</keyword>
<dbReference type="Proteomes" id="UP001172159">
    <property type="component" value="Unassembled WGS sequence"/>
</dbReference>
<keyword evidence="1" id="KW-0732">Signal</keyword>
<sequence length="175" mass="19308">MKTSILIQAFFFPLLEISAATGLKPPKAPFLTHLCSVNCTLGDAVLVGSGPRGIRVVIPILNGTFTGPRLRGTILPIGANWALLDPKYGLDIEKSFTADVRTTFKTYDGEFIQVSISGERQADDTQKRTLVRIGMETGSERYYWVNSLVGLGVVTRPTEEGREFELGVEFWQARL</sequence>
<reference evidence="2" key="1">
    <citation type="submission" date="2023-06" db="EMBL/GenBank/DDBJ databases">
        <title>Genome-scale phylogeny and comparative genomics of the fungal order Sordariales.</title>
        <authorList>
            <consortium name="Lawrence Berkeley National Laboratory"/>
            <person name="Hensen N."/>
            <person name="Bonometti L."/>
            <person name="Westerberg I."/>
            <person name="Brannstrom I.O."/>
            <person name="Guillou S."/>
            <person name="Cros-Aarteil S."/>
            <person name="Calhoun S."/>
            <person name="Haridas S."/>
            <person name="Kuo A."/>
            <person name="Mondo S."/>
            <person name="Pangilinan J."/>
            <person name="Riley R."/>
            <person name="Labutti K."/>
            <person name="Andreopoulos B."/>
            <person name="Lipzen A."/>
            <person name="Chen C."/>
            <person name="Yanf M."/>
            <person name="Daum C."/>
            <person name="Ng V."/>
            <person name="Clum A."/>
            <person name="Steindorff A."/>
            <person name="Ohm R."/>
            <person name="Martin F."/>
            <person name="Silar P."/>
            <person name="Natvig D."/>
            <person name="Lalanne C."/>
            <person name="Gautier V."/>
            <person name="Ament-Velasquez S.L."/>
            <person name="Kruys A."/>
            <person name="Hutchinson M.I."/>
            <person name="Powell A.J."/>
            <person name="Barry K."/>
            <person name="Miller A.N."/>
            <person name="Grigoriev I.V."/>
            <person name="Debuchy R."/>
            <person name="Gladieux P."/>
            <person name="Thoren M.H."/>
            <person name="Johannesson H."/>
        </authorList>
    </citation>
    <scope>NUCLEOTIDE SEQUENCE</scope>
    <source>
        <strain evidence="2">CBS 540.89</strain>
    </source>
</reference>
<gene>
    <name evidence="2" type="ORF">B0T21DRAFT_133296</name>
</gene>
<dbReference type="Gene3D" id="2.40.160.20">
    <property type="match status" value="1"/>
</dbReference>
<dbReference type="AlphaFoldDB" id="A0AA40K1H9"/>
<dbReference type="Pfam" id="PF11578">
    <property type="entry name" value="DUF3237"/>
    <property type="match status" value="1"/>
</dbReference>
<proteinExistence type="predicted"/>
<evidence type="ECO:0000256" key="1">
    <source>
        <dbReference type="SAM" id="SignalP"/>
    </source>
</evidence>
<feature type="signal peptide" evidence="1">
    <location>
        <begin position="1"/>
        <end position="22"/>
    </location>
</feature>
<feature type="chain" id="PRO_5041228664" evidence="1">
    <location>
        <begin position="23"/>
        <end position="175"/>
    </location>
</feature>
<dbReference type="PANTHER" id="PTHR37315">
    <property type="entry name" value="UPF0311 PROTEIN BLR7842"/>
    <property type="match status" value="1"/>
</dbReference>